<dbReference type="PRINTS" id="PR00757">
    <property type="entry name" value="AMINEOXDASEF"/>
</dbReference>
<evidence type="ECO:0000256" key="1">
    <source>
        <dbReference type="ARBA" id="ARBA00001974"/>
    </source>
</evidence>
<dbReference type="RefSeq" id="WP_042156077.1">
    <property type="nucleotide sequence ID" value="NZ_CM002803.1"/>
</dbReference>
<reference evidence="7 8" key="1">
    <citation type="journal article" date="2014" name="Appl. Environ. Microbiol.">
        <title>Elucidation of insertion elements encoded on plasmids and in vitro construction of shuttle vectors from the toxic cyanobacterium Planktothrix.</title>
        <authorList>
            <person name="Christiansen G."/>
            <person name="Goesmann A."/>
            <person name="Kurmayer R."/>
        </authorList>
    </citation>
    <scope>NUCLEOTIDE SEQUENCE [LARGE SCALE GENOMIC DNA]</scope>
    <source>
        <strain evidence="7 8">NIVA-CYA 126/8</strain>
    </source>
</reference>
<feature type="binding site" evidence="4">
    <location>
        <begin position="38"/>
        <end position="39"/>
    </location>
    <ligand>
        <name>FAD</name>
        <dbReference type="ChEBI" id="CHEBI:57692"/>
    </ligand>
</feature>
<dbReference type="SUPFAM" id="SSF54373">
    <property type="entry name" value="FAD-linked reductases, C-terminal domain"/>
    <property type="match status" value="1"/>
</dbReference>
<dbReference type="Gene3D" id="3.50.50.60">
    <property type="entry name" value="FAD/NAD(P)-binding domain"/>
    <property type="match status" value="1"/>
</dbReference>
<name>A0A073CL15_PLAA1</name>
<organism evidence="7 8">
    <name type="scientific">Planktothrix agardhii (strain NIVA-CYA 126/8)</name>
    <dbReference type="NCBI Taxonomy" id="388467"/>
    <lineage>
        <taxon>Bacteria</taxon>
        <taxon>Bacillati</taxon>
        <taxon>Cyanobacteriota</taxon>
        <taxon>Cyanophyceae</taxon>
        <taxon>Oscillatoriophycideae</taxon>
        <taxon>Oscillatoriales</taxon>
        <taxon>Microcoleaceae</taxon>
        <taxon>Planktothrix</taxon>
    </lineage>
</organism>
<dbReference type="Pfam" id="PF01593">
    <property type="entry name" value="Amino_oxidase"/>
    <property type="match status" value="1"/>
</dbReference>
<keyword evidence="3 7" id="KW-0560">Oxidoreductase</keyword>
<dbReference type="GO" id="GO:0097621">
    <property type="term" value="F:monoamine oxidase activity"/>
    <property type="evidence" value="ECO:0007669"/>
    <property type="project" value="UniProtKB-EC"/>
</dbReference>
<proteinExistence type="inferred from homology"/>
<dbReference type="PANTHER" id="PTHR43563:SF1">
    <property type="entry name" value="AMINE OXIDASE [FLAVIN-CONTAINING] B"/>
    <property type="match status" value="1"/>
</dbReference>
<dbReference type="EMBL" id="KU665237">
    <property type="protein sequence ID" value="AQY60482.1"/>
    <property type="molecule type" value="Genomic_DNA"/>
</dbReference>
<gene>
    <name evidence="7" type="primary">mao</name>
    <name evidence="7" type="ORF">A19Y_3900</name>
</gene>
<dbReference type="HOGENOM" id="CLU_004498_0_4_3"/>
<feature type="domain" description="Amine oxidase" evidence="5">
    <location>
        <begin position="18"/>
        <end position="454"/>
    </location>
</feature>
<dbReference type="Gene3D" id="3.90.660.10">
    <property type="match status" value="1"/>
</dbReference>
<feature type="binding site" evidence="4">
    <location>
        <position position="347"/>
    </location>
    <ligand>
        <name>substrate</name>
    </ligand>
</feature>
<dbReference type="PANTHER" id="PTHR43563">
    <property type="entry name" value="AMINE OXIDASE"/>
    <property type="match status" value="1"/>
</dbReference>
<reference evidence="6" key="2">
    <citation type="journal article" date="2017" name="Front. Microbiol.">
        <title>Evolution of Anabaenopeptin Peptide Structural Variability in the Cyanobacterium Planktothrix.</title>
        <authorList>
            <person name="Entfellner E."/>
            <person name="Frei M."/>
            <person name="Christiansen G."/>
            <person name="Deng L."/>
            <person name="Blom J."/>
            <person name="Kurmayer R."/>
        </authorList>
    </citation>
    <scope>NUCLEOTIDE SEQUENCE</scope>
    <source>
        <strain evidence="6">NIVA-CYA 126/8</strain>
    </source>
</reference>
<feature type="binding site" evidence="4">
    <location>
        <position position="19"/>
    </location>
    <ligand>
        <name>FAD</name>
        <dbReference type="ChEBI" id="CHEBI:57692"/>
    </ligand>
</feature>
<dbReference type="PATRIC" id="fig|388467.6.peg.3845"/>
<keyword evidence="8" id="KW-1185">Reference proteome</keyword>
<sequence>MLETEITNYDCIIVGSGLSGLIAARNLQRAGHQILVLEAQDRIGGRMYGQQIAPNQYIDFGGQWVGPTQDRFLALLDEYKISRFPSPLEGKTVFLYNGNRSEFKGFFQGFPEGERPEISQEEWDDAMQAWHRFEELSQSLPSGYPGRNPEHKRLDAQTFAQWIGENTKTDFGHWYFSYMVRAVGFLGPAEPGEVSLLHVLWGHRCASQSEHPEAELIHGGAGQIPGIIATELGNKIQINEPVVKISQDQAGVEVTTGQNSYKAKFVIVAMPPHLSGRISYDPPLPATRQQLTQRFPMGTLAKILISYESPFWREKGLAGVGMGNSQWIELFADSSDPRSGKGVIATFVMGDRYHRWQVLNESERRSAILSDLAAYLGDQALSPSTFDIVDWPANPWVGGGYAAFMPPGVWTNFGDAIATPVGRIHWAGSEIAERWPGFFDGAVRTGETAAQVVIARGNRE</sequence>
<dbReference type="SUPFAM" id="SSF51905">
    <property type="entry name" value="FAD/NAD(P)-binding domain"/>
    <property type="match status" value="1"/>
</dbReference>
<dbReference type="InterPro" id="IPR002937">
    <property type="entry name" value="Amino_oxidase"/>
</dbReference>
<protein>
    <submittedName>
        <fullName evidence="7">Mao</fullName>
        <ecNumber evidence="7">1.4.3.4</ecNumber>
    </submittedName>
</protein>
<dbReference type="InterPro" id="IPR001613">
    <property type="entry name" value="Flavin_amine_oxidase"/>
</dbReference>
<dbReference type="AlphaFoldDB" id="A0A073CL15"/>
<evidence type="ECO:0000256" key="4">
    <source>
        <dbReference type="PIRSR" id="PIRSR601613-1"/>
    </source>
</evidence>
<dbReference type="Gene3D" id="1.10.405.10">
    <property type="entry name" value="Guanine Nucleotide Dissociation Inhibitor, domain 1"/>
    <property type="match status" value="1"/>
</dbReference>
<dbReference type="STRING" id="388467.A19Y_3900"/>
<evidence type="ECO:0000259" key="5">
    <source>
        <dbReference type="Pfam" id="PF01593"/>
    </source>
</evidence>
<dbReference type="Proteomes" id="UP000027395">
    <property type="component" value="Chromosome"/>
</dbReference>
<dbReference type="InterPro" id="IPR036188">
    <property type="entry name" value="FAD/NAD-bd_sf"/>
</dbReference>
<dbReference type="EC" id="1.4.3.4" evidence="7"/>
<dbReference type="EMBL" id="CM002803">
    <property type="protein sequence ID" value="KEI68632.1"/>
    <property type="molecule type" value="Genomic_DNA"/>
</dbReference>
<comment type="cofactor">
    <cofactor evidence="1">
        <name>FAD</name>
        <dbReference type="ChEBI" id="CHEBI:57692"/>
    </cofactor>
</comment>
<evidence type="ECO:0000256" key="2">
    <source>
        <dbReference type="ARBA" id="ARBA00005995"/>
    </source>
</evidence>
<evidence type="ECO:0000313" key="7">
    <source>
        <dbReference type="EMBL" id="KEI68632.1"/>
    </source>
</evidence>
<evidence type="ECO:0000313" key="8">
    <source>
        <dbReference type="Proteomes" id="UP000027395"/>
    </source>
</evidence>
<feature type="binding site" evidence="4">
    <location>
        <position position="242"/>
    </location>
    <ligand>
        <name>FAD</name>
        <dbReference type="ChEBI" id="CHEBI:57692"/>
    </ligand>
</feature>
<accession>A0A073CL15</accession>
<dbReference type="eggNOG" id="COG1231">
    <property type="taxonomic scope" value="Bacteria"/>
</dbReference>
<feature type="binding site" evidence="4">
    <location>
        <position position="430"/>
    </location>
    <ligand>
        <name>FAD</name>
        <dbReference type="ChEBI" id="CHEBI:57692"/>
    </ligand>
</feature>
<dbReference type="GeneID" id="77290103"/>
<evidence type="ECO:0000256" key="3">
    <source>
        <dbReference type="ARBA" id="ARBA00023002"/>
    </source>
</evidence>
<comment type="similarity">
    <text evidence="2">Belongs to the flavin monoamine oxidase family.</text>
</comment>
<dbReference type="InterPro" id="IPR050703">
    <property type="entry name" value="Flavin_MAO"/>
</dbReference>
<evidence type="ECO:0000313" key="6">
    <source>
        <dbReference type="EMBL" id="AQY60482.1"/>
    </source>
</evidence>